<dbReference type="Proteomes" id="UP001183226">
    <property type="component" value="Unassembled WGS sequence"/>
</dbReference>
<sequence>MGYATKVSGPVRYLSVELGGVVIGYLYTGVRTNGASFLRRFSAQGVKEGFKAAKVWSARTPPIL</sequence>
<accession>A0ABU2KYX3</accession>
<dbReference type="EMBL" id="JAVREK010000022">
    <property type="protein sequence ID" value="MDT0304223.1"/>
    <property type="molecule type" value="Genomic_DNA"/>
</dbReference>
<reference evidence="3" key="1">
    <citation type="submission" date="2023-07" db="EMBL/GenBank/DDBJ databases">
        <title>30 novel species of actinomycetes from the DSMZ collection.</title>
        <authorList>
            <person name="Nouioui I."/>
        </authorList>
    </citation>
    <scope>NUCLEOTIDE SEQUENCE [LARGE SCALE GENOMIC DNA]</scope>
    <source>
        <strain evidence="3">DSM 45055</strain>
    </source>
</reference>
<evidence type="ECO:0000313" key="3">
    <source>
        <dbReference type="Proteomes" id="UP001183226"/>
    </source>
</evidence>
<keyword evidence="3" id="KW-1185">Reference proteome</keyword>
<comment type="caution">
    <text evidence="2">The sequence shown here is derived from an EMBL/GenBank/DDBJ whole genome shotgun (WGS) entry which is preliminary data.</text>
</comment>
<feature type="transmembrane region" description="Helical" evidence="1">
    <location>
        <begin position="12"/>
        <end position="30"/>
    </location>
</feature>
<gene>
    <name evidence="2" type="ORF">RM446_19060</name>
</gene>
<keyword evidence="1" id="KW-0472">Membrane</keyword>
<organism evidence="2 3">
    <name type="scientific">Streptomonospora wellingtoniae</name>
    <dbReference type="NCBI Taxonomy" id="3075544"/>
    <lineage>
        <taxon>Bacteria</taxon>
        <taxon>Bacillati</taxon>
        <taxon>Actinomycetota</taxon>
        <taxon>Actinomycetes</taxon>
        <taxon>Streptosporangiales</taxon>
        <taxon>Nocardiopsidaceae</taxon>
        <taxon>Streptomonospora</taxon>
    </lineage>
</organism>
<keyword evidence="1" id="KW-0812">Transmembrane</keyword>
<evidence type="ECO:0000313" key="2">
    <source>
        <dbReference type="EMBL" id="MDT0304223.1"/>
    </source>
</evidence>
<keyword evidence="1" id="KW-1133">Transmembrane helix</keyword>
<name>A0ABU2KYX3_9ACTN</name>
<dbReference type="RefSeq" id="WP_311546715.1">
    <property type="nucleotide sequence ID" value="NZ_JAVREK010000022.1"/>
</dbReference>
<evidence type="ECO:0000256" key="1">
    <source>
        <dbReference type="SAM" id="Phobius"/>
    </source>
</evidence>
<protein>
    <submittedName>
        <fullName evidence="2">Uncharacterized protein</fullName>
    </submittedName>
</protein>
<proteinExistence type="predicted"/>